<dbReference type="EMBL" id="LFIV01000082">
    <property type="protein sequence ID" value="KZL70908.1"/>
    <property type="molecule type" value="Genomic_DNA"/>
</dbReference>
<dbReference type="InterPro" id="IPR013216">
    <property type="entry name" value="Methyltransf_11"/>
</dbReference>
<protein>
    <submittedName>
        <fullName evidence="2">Methyltransferase UbiE family protein</fullName>
    </submittedName>
</protein>
<dbReference type="STRING" id="708197.A0A166SLY1"/>
<dbReference type="InterPro" id="IPR050508">
    <property type="entry name" value="Methyltransf_Superfamily"/>
</dbReference>
<organism evidence="2 3">
    <name type="scientific">Colletotrichum tofieldiae</name>
    <dbReference type="NCBI Taxonomy" id="708197"/>
    <lineage>
        <taxon>Eukaryota</taxon>
        <taxon>Fungi</taxon>
        <taxon>Dikarya</taxon>
        <taxon>Ascomycota</taxon>
        <taxon>Pezizomycotina</taxon>
        <taxon>Sordariomycetes</taxon>
        <taxon>Hypocreomycetidae</taxon>
        <taxon>Glomerellales</taxon>
        <taxon>Glomerellaceae</taxon>
        <taxon>Colletotrichum</taxon>
        <taxon>Colletotrichum spaethianum species complex</taxon>
    </lineage>
</organism>
<comment type="caution">
    <text evidence="2">The sequence shown here is derived from an EMBL/GenBank/DDBJ whole genome shotgun (WGS) entry which is preliminary data.</text>
</comment>
<evidence type="ECO:0000313" key="3">
    <source>
        <dbReference type="Proteomes" id="UP000076552"/>
    </source>
</evidence>
<keyword evidence="3" id="KW-1185">Reference proteome</keyword>
<feature type="domain" description="Methyltransferase type 11" evidence="1">
    <location>
        <begin position="30"/>
        <end position="133"/>
    </location>
</feature>
<dbReference type="Pfam" id="PF08241">
    <property type="entry name" value="Methyltransf_11"/>
    <property type="match status" value="1"/>
</dbReference>
<dbReference type="Gene3D" id="3.40.50.150">
    <property type="entry name" value="Vaccinia Virus protein VP39"/>
    <property type="match status" value="1"/>
</dbReference>
<dbReference type="PANTHER" id="PTHR42912:SF93">
    <property type="entry name" value="N6-ADENOSINE-METHYLTRANSFERASE TMT1A"/>
    <property type="match status" value="1"/>
</dbReference>
<dbReference type="SUPFAM" id="SSF53335">
    <property type="entry name" value="S-adenosyl-L-methionine-dependent methyltransferases"/>
    <property type="match status" value="1"/>
</dbReference>
<dbReference type="Proteomes" id="UP000076552">
    <property type="component" value="Unassembled WGS sequence"/>
</dbReference>
<evidence type="ECO:0000313" key="2">
    <source>
        <dbReference type="EMBL" id="KZL70908.1"/>
    </source>
</evidence>
<dbReference type="CDD" id="cd02440">
    <property type="entry name" value="AdoMet_MTases"/>
    <property type="match status" value="1"/>
</dbReference>
<reference evidence="2 3" key="1">
    <citation type="submission" date="2015-06" db="EMBL/GenBank/DDBJ databases">
        <title>Survival trade-offs in plant roots during colonization by closely related pathogenic and mutualistic fungi.</title>
        <authorList>
            <person name="Hacquard S."/>
            <person name="Kracher B."/>
            <person name="Hiruma K."/>
            <person name="Weinman A."/>
            <person name="Muench P."/>
            <person name="Garrido Oter R."/>
            <person name="Ver Loren van Themaat E."/>
            <person name="Dallerey J.-F."/>
            <person name="Damm U."/>
            <person name="Henrissat B."/>
            <person name="Lespinet O."/>
            <person name="Thon M."/>
            <person name="Kemen E."/>
            <person name="McHardy A.C."/>
            <person name="Schulze-Lefert P."/>
            <person name="O'Connell R.J."/>
        </authorList>
    </citation>
    <scope>NUCLEOTIDE SEQUENCE [LARGE SCALE GENOMIC DNA]</scope>
    <source>
        <strain evidence="2 3">0861</strain>
    </source>
</reference>
<proteinExistence type="predicted"/>
<keyword evidence="2" id="KW-0808">Transferase</keyword>
<dbReference type="GO" id="GO:0032259">
    <property type="term" value="P:methylation"/>
    <property type="evidence" value="ECO:0007669"/>
    <property type="project" value="UniProtKB-KW"/>
</dbReference>
<dbReference type="InterPro" id="IPR029063">
    <property type="entry name" value="SAM-dependent_MTases_sf"/>
</dbReference>
<dbReference type="AlphaFoldDB" id="A0A166SLY1"/>
<accession>A0A166SLY1</accession>
<name>A0A166SLY1_9PEZI</name>
<evidence type="ECO:0000259" key="1">
    <source>
        <dbReference type="Pfam" id="PF08241"/>
    </source>
</evidence>
<sequence>MTKESSYNHRRAEIQAAYLLPHIRPYHHVLDVGAGPGSITRDFANLCPQGRVVGIDNSPDMVKHARKTYLGDDQVNVPPANLSFEVCNAEDLSIFPDASFDIVHAHTCLTHVHDRVTALRELRRVCKPGGVIAVRDPLDIENQVTWTPDLPAMRLHGRIAASLLRAKGGHPEAGSHLIKWAREAGFEEDGGSITLGLGEERQTKMLNIIGTGIGKEEAIKLGIITEQQLHEFNKEYDIWYGTEDHVCIGKVAEMLYFKGHGIQ</sequence>
<dbReference type="PANTHER" id="PTHR42912">
    <property type="entry name" value="METHYLTRANSFERASE"/>
    <property type="match status" value="1"/>
</dbReference>
<dbReference type="GO" id="GO:0008757">
    <property type="term" value="F:S-adenosylmethionine-dependent methyltransferase activity"/>
    <property type="evidence" value="ECO:0007669"/>
    <property type="project" value="InterPro"/>
</dbReference>
<gene>
    <name evidence="2" type="ORF">CT0861_01275</name>
</gene>
<keyword evidence="2" id="KW-0489">Methyltransferase</keyword>